<comment type="subcellular location">
    <subcellularLocation>
        <location evidence="2">Endoplasmic reticulum membrane</location>
        <topology evidence="2">Single-pass membrane protein</topology>
    </subcellularLocation>
</comment>
<dbReference type="InterPro" id="IPR015424">
    <property type="entry name" value="PyrdxlP-dep_Trfase"/>
</dbReference>
<dbReference type="AlphaFoldDB" id="A0AAV2SC65"/>
<dbReference type="GO" id="GO:0008117">
    <property type="term" value="F:sphinganine-1-phosphate aldolase activity"/>
    <property type="evidence" value="ECO:0007669"/>
    <property type="project" value="UniProtKB-EC"/>
</dbReference>
<dbReference type="GO" id="GO:0005789">
    <property type="term" value="C:endoplasmic reticulum membrane"/>
    <property type="evidence" value="ECO:0007669"/>
    <property type="project" value="UniProtKB-SubCell"/>
</dbReference>
<dbReference type="GO" id="GO:0030149">
    <property type="term" value="P:sphingolipid catabolic process"/>
    <property type="evidence" value="ECO:0007669"/>
    <property type="project" value="TreeGrafter"/>
</dbReference>
<evidence type="ECO:0000256" key="13">
    <source>
        <dbReference type="ARBA" id="ARBA00038302"/>
    </source>
</evidence>
<dbReference type="Gene3D" id="3.40.640.10">
    <property type="entry name" value="Type I PLP-dependent aspartate aminotransferase-like (Major domain)"/>
    <property type="match status" value="1"/>
</dbReference>
<evidence type="ECO:0000256" key="6">
    <source>
        <dbReference type="ARBA" id="ARBA00022824"/>
    </source>
</evidence>
<keyword evidence="11" id="KW-0472">Membrane</keyword>
<evidence type="ECO:0000313" key="19">
    <source>
        <dbReference type="Proteomes" id="UP001497623"/>
    </source>
</evidence>
<evidence type="ECO:0000256" key="3">
    <source>
        <dbReference type="ARBA" id="ARBA00004760"/>
    </source>
</evidence>
<dbReference type="EC" id="4.1.2.27" evidence="14"/>
<protein>
    <recommendedName>
        <fullName evidence="14">sphinganine-1-phosphate aldolase</fullName>
        <ecNumber evidence="14">4.1.2.27</ecNumber>
    </recommendedName>
    <alternativeName>
        <fullName evidence="15">Sphingosine-1-phosphate aldolase</fullName>
    </alternativeName>
</protein>
<dbReference type="SUPFAM" id="SSF53383">
    <property type="entry name" value="PLP-dependent transferases"/>
    <property type="match status" value="1"/>
</dbReference>
<evidence type="ECO:0000256" key="11">
    <source>
        <dbReference type="ARBA" id="ARBA00023136"/>
    </source>
</evidence>
<evidence type="ECO:0000256" key="12">
    <source>
        <dbReference type="ARBA" id="ARBA00023239"/>
    </source>
</evidence>
<dbReference type="EMBL" id="CAXKWB010055705">
    <property type="protein sequence ID" value="CAL4177491.1"/>
    <property type="molecule type" value="Genomic_DNA"/>
</dbReference>
<evidence type="ECO:0000256" key="4">
    <source>
        <dbReference type="ARBA" id="ARBA00004991"/>
    </source>
</evidence>
<dbReference type="InterPro" id="IPR015421">
    <property type="entry name" value="PyrdxlP-dep_Trfase_major"/>
</dbReference>
<keyword evidence="6" id="KW-0256">Endoplasmic reticulum</keyword>
<dbReference type="PANTHER" id="PTHR42735">
    <property type="match status" value="1"/>
</dbReference>
<dbReference type="Gene3D" id="6.10.140.2150">
    <property type="match status" value="1"/>
</dbReference>
<evidence type="ECO:0000313" key="18">
    <source>
        <dbReference type="EMBL" id="CAL4177491.1"/>
    </source>
</evidence>
<sequence length="509" mass="55943">SDVWEACKNNFFSIVKAIPVVHRYITEELKKTQEDVDSYYESASKVDAIASPITALPAKSMSKEDVLKTTADLLGITDFNWQNGSISGGVFSGNDPHYNSLLTQIYGMTAWTNPLHADVFPGTRKMEAEIVRMTIGMFHGDEHCAGSIQTGGSESILMVMKAMRDWGINQKGISRPEVIGCVSAHAAFDKAAHFLGLRFKKVPYDTNTWGLDIKAMRRAITKSTVLLIGSAPDFPHGIIDDFEAIGALGERYGIPVHVDCCMGGFLLPFMEAAGYKLPPFDFRVKGVTSISADPHKYGNVPKGSSVVMYRNKEYIHHQYFVTPNWPGGIYASPNIPGSRAGGLISQCWAAMLSHGFQGYTNITKSILKQARKLKEKWSEIPGLFVYGDPLASIVCVGSNEINIMTVADILTKNGWHLGVMQYPPGMHLCLTSLHVIDNNLVDNLARDTRKAVEEVRNNPNISSGGIGKIYGAASQIPDRSMVALAGKMFLESYYDTNQSEQHKAFDSQK</sequence>
<evidence type="ECO:0000256" key="5">
    <source>
        <dbReference type="ARBA" id="ARBA00022692"/>
    </source>
</evidence>
<gene>
    <name evidence="18" type="ORF">MNOR_LOCUS34913</name>
</gene>
<dbReference type="Gene3D" id="3.90.1150.10">
    <property type="entry name" value="Aspartate Aminotransferase, domain 1"/>
    <property type="match status" value="1"/>
</dbReference>
<evidence type="ECO:0000256" key="1">
    <source>
        <dbReference type="ARBA" id="ARBA00001933"/>
    </source>
</evidence>
<comment type="cofactor">
    <cofactor evidence="1 16 17">
        <name>pyridoxal 5'-phosphate</name>
        <dbReference type="ChEBI" id="CHEBI:597326"/>
    </cofactor>
</comment>
<keyword evidence="12 17" id="KW-0456">Lyase</keyword>
<evidence type="ECO:0000256" key="14">
    <source>
        <dbReference type="ARBA" id="ARBA00038965"/>
    </source>
</evidence>
<comment type="similarity">
    <text evidence="13">Belongs to the group II decarboxylase family. Sphingosine-1-phosphate lyase subfamily.</text>
</comment>
<comment type="caution">
    <text evidence="18">The sequence shown here is derived from an EMBL/GenBank/DDBJ whole genome shotgun (WGS) entry which is preliminary data.</text>
</comment>
<keyword evidence="19" id="KW-1185">Reference proteome</keyword>
<dbReference type="InterPro" id="IPR015422">
    <property type="entry name" value="PyrdxlP-dep_Trfase_small"/>
</dbReference>
<dbReference type="GO" id="GO:0030170">
    <property type="term" value="F:pyridoxal phosphate binding"/>
    <property type="evidence" value="ECO:0007669"/>
    <property type="project" value="InterPro"/>
</dbReference>
<evidence type="ECO:0000256" key="8">
    <source>
        <dbReference type="ARBA" id="ARBA00022919"/>
    </source>
</evidence>
<dbReference type="FunFam" id="3.40.640.10:FF:000020">
    <property type="entry name" value="sphingosine-1-phosphate lyase 1"/>
    <property type="match status" value="1"/>
</dbReference>
<keyword evidence="7 16" id="KW-0663">Pyridoxal phosphate</keyword>
<evidence type="ECO:0000256" key="15">
    <source>
        <dbReference type="ARBA" id="ARBA00042568"/>
    </source>
</evidence>
<dbReference type="InterPro" id="IPR002129">
    <property type="entry name" value="PyrdxlP-dep_de-COase"/>
</dbReference>
<evidence type="ECO:0000256" key="16">
    <source>
        <dbReference type="PIRSR" id="PIRSR602129-50"/>
    </source>
</evidence>
<dbReference type="InterPro" id="IPR050477">
    <property type="entry name" value="GrpII_AminoAcid_Decarb"/>
</dbReference>
<evidence type="ECO:0000256" key="10">
    <source>
        <dbReference type="ARBA" id="ARBA00023098"/>
    </source>
</evidence>
<proteinExistence type="inferred from homology"/>
<evidence type="ECO:0000256" key="17">
    <source>
        <dbReference type="RuleBase" id="RU000382"/>
    </source>
</evidence>
<dbReference type="GO" id="GO:0019752">
    <property type="term" value="P:carboxylic acid metabolic process"/>
    <property type="evidence" value="ECO:0007669"/>
    <property type="project" value="InterPro"/>
</dbReference>
<keyword evidence="10" id="KW-0443">Lipid metabolism</keyword>
<feature type="modified residue" description="N6-(pyridoxal phosphate)lysine" evidence="16">
    <location>
        <position position="296"/>
    </location>
</feature>
<keyword evidence="8" id="KW-0746">Sphingolipid metabolism</keyword>
<keyword evidence="9" id="KW-1133">Transmembrane helix</keyword>
<evidence type="ECO:0000256" key="2">
    <source>
        <dbReference type="ARBA" id="ARBA00004389"/>
    </source>
</evidence>
<name>A0AAV2SC65_MEGNR</name>
<dbReference type="Pfam" id="PF00282">
    <property type="entry name" value="Pyridoxal_deC"/>
    <property type="match status" value="1"/>
</dbReference>
<evidence type="ECO:0000256" key="7">
    <source>
        <dbReference type="ARBA" id="ARBA00022898"/>
    </source>
</evidence>
<reference evidence="18 19" key="1">
    <citation type="submission" date="2024-05" db="EMBL/GenBank/DDBJ databases">
        <authorList>
            <person name="Wallberg A."/>
        </authorList>
    </citation>
    <scope>NUCLEOTIDE SEQUENCE [LARGE SCALE GENOMIC DNA]</scope>
</reference>
<dbReference type="PANTHER" id="PTHR42735:SF6">
    <property type="entry name" value="SPHINGOSINE-1-PHOSPHATE LYASE 1"/>
    <property type="match status" value="1"/>
</dbReference>
<evidence type="ECO:0000256" key="9">
    <source>
        <dbReference type="ARBA" id="ARBA00022989"/>
    </source>
</evidence>
<accession>A0AAV2SC65</accession>
<comment type="pathway">
    <text evidence="4">Sphingolipid metabolism.</text>
</comment>
<comment type="pathway">
    <text evidence="3">Lipid metabolism; sphingolipid metabolism.</text>
</comment>
<dbReference type="Proteomes" id="UP001497623">
    <property type="component" value="Unassembled WGS sequence"/>
</dbReference>
<organism evidence="18 19">
    <name type="scientific">Meganyctiphanes norvegica</name>
    <name type="common">Northern krill</name>
    <name type="synonym">Thysanopoda norvegica</name>
    <dbReference type="NCBI Taxonomy" id="48144"/>
    <lineage>
        <taxon>Eukaryota</taxon>
        <taxon>Metazoa</taxon>
        <taxon>Ecdysozoa</taxon>
        <taxon>Arthropoda</taxon>
        <taxon>Crustacea</taxon>
        <taxon>Multicrustacea</taxon>
        <taxon>Malacostraca</taxon>
        <taxon>Eumalacostraca</taxon>
        <taxon>Eucarida</taxon>
        <taxon>Euphausiacea</taxon>
        <taxon>Euphausiidae</taxon>
        <taxon>Meganyctiphanes</taxon>
    </lineage>
</organism>
<keyword evidence="5" id="KW-0812">Transmembrane</keyword>
<feature type="non-terminal residue" evidence="18">
    <location>
        <position position="1"/>
    </location>
</feature>